<dbReference type="InterPro" id="IPR013154">
    <property type="entry name" value="ADH-like_N"/>
</dbReference>
<evidence type="ECO:0000256" key="7">
    <source>
        <dbReference type="ARBA" id="ARBA00023098"/>
    </source>
</evidence>
<dbReference type="SUPFAM" id="SSF51735">
    <property type="entry name" value="NAD(P)-binding Rossmann-fold domains"/>
    <property type="match status" value="1"/>
</dbReference>
<dbReference type="EMBL" id="JAVAJI010000022">
    <property type="protein sequence ID" value="MDP4545673.1"/>
    <property type="molecule type" value="Genomic_DNA"/>
</dbReference>
<evidence type="ECO:0000256" key="9">
    <source>
        <dbReference type="ARBA" id="ARBA00038963"/>
    </source>
</evidence>
<organism evidence="13 14">
    <name type="scientific">Psychrobacter faecalis</name>
    <dbReference type="NCBI Taxonomy" id="180588"/>
    <lineage>
        <taxon>Bacteria</taxon>
        <taxon>Pseudomonadati</taxon>
        <taxon>Pseudomonadota</taxon>
        <taxon>Gammaproteobacteria</taxon>
        <taxon>Moraxellales</taxon>
        <taxon>Moraxellaceae</taxon>
        <taxon>Psychrobacter</taxon>
    </lineage>
</organism>
<dbReference type="RefSeq" id="WP_289051021.1">
    <property type="nucleotide sequence ID" value="NZ_DAMAMY010000032.1"/>
</dbReference>
<evidence type="ECO:0000256" key="6">
    <source>
        <dbReference type="ARBA" id="ARBA00023002"/>
    </source>
</evidence>
<evidence type="ECO:0000256" key="1">
    <source>
        <dbReference type="ARBA" id="ARBA00010371"/>
    </source>
</evidence>
<accession>A0ABT9HIS1</accession>
<keyword evidence="6" id="KW-0560">Oxidoreductase</keyword>
<keyword evidence="8" id="KW-0275">Fatty acid biosynthesis</keyword>
<evidence type="ECO:0000256" key="10">
    <source>
        <dbReference type="ARBA" id="ARBA00048843"/>
    </source>
</evidence>
<evidence type="ECO:0000259" key="12">
    <source>
        <dbReference type="SMART" id="SM00829"/>
    </source>
</evidence>
<keyword evidence="2" id="KW-0444">Lipid biosynthesis</keyword>
<keyword evidence="3" id="KW-0276">Fatty acid metabolism</keyword>
<dbReference type="InterPro" id="IPR013149">
    <property type="entry name" value="ADH-like_C"/>
</dbReference>
<evidence type="ECO:0000256" key="8">
    <source>
        <dbReference type="ARBA" id="ARBA00023160"/>
    </source>
</evidence>
<dbReference type="Gene3D" id="3.90.180.10">
    <property type="entry name" value="Medium-chain alcohol dehydrogenases, catalytic domain"/>
    <property type="match status" value="1"/>
</dbReference>
<evidence type="ECO:0000313" key="13">
    <source>
        <dbReference type="EMBL" id="MDP4545673.1"/>
    </source>
</evidence>
<dbReference type="InterPro" id="IPR020843">
    <property type="entry name" value="ER"/>
</dbReference>
<dbReference type="InterPro" id="IPR051034">
    <property type="entry name" value="Mito_Enoyl-ACP_Reductase"/>
</dbReference>
<dbReference type="SMART" id="SM00829">
    <property type="entry name" value="PKS_ER"/>
    <property type="match status" value="1"/>
</dbReference>
<gene>
    <name evidence="13" type="ORF">Q8P09_11360</name>
</gene>
<evidence type="ECO:0000256" key="5">
    <source>
        <dbReference type="ARBA" id="ARBA00022946"/>
    </source>
</evidence>
<comment type="caution">
    <text evidence="13">The sequence shown here is derived from an EMBL/GenBank/DDBJ whole genome shotgun (WGS) entry which is preliminary data.</text>
</comment>
<dbReference type="InterPro" id="IPR036291">
    <property type="entry name" value="NAD(P)-bd_dom_sf"/>
</dbReference>
<evidence type="ECO:0000256" key="3">
    <source>
        <dbReference type="ARBA" id="ARBA00022832"/>
    </source>
</evidence>
<dbReference type="SUPFAM" id="SSF50129">
    <property type="entry name" value="GroES-like"/>
    <property type="match status" value="1"/>
</dbReference>
<keyword evidence="4" id="KW-0521">NADP</keyword>
<protein>
    <recommendedName>
        <fullName evidence="9">enoyl-[acyl-carrier-protein] reductase</fullName>
        <ecNumber evidence="9">1.3.1.104</ecNumber>
    </recommendedName>
</protein>
<dbReference type="PANTHER" id="PTHR43981">
    <property type="entry name" value="ENOYL-[ACYL-CARRIER-PROTEIN] REDUCTASE, MITOCHONDRIAL"/>
    <property type="match status" value="1"/>
</dbReference>
<sequence>MRSATYNEFGKPSEVLSITDSPTPEPKNNEVRIKTILSSIHNHDIVTIKGEYGHKPDLPATGGSEAVGTIDTLGKDVKGFKQGQRVVVSGVSGTWAEYFIAPAKSIIPIPDAIDDEMAAQLIAMPMSALLLIEFLNIKPGQWLIQNAANGAVGESMAMLAPERHINTINLVRSKESEQELIELGITENNIVTDDDDWKEQVQKIVGDAKISGAVDAVGGKSGGELLSLLGKHGAMASLGSVSGEPLMLNPSNLIFNLTKVKGFWASDLMQEISADDKQRLIKELIERASSGILKLPTGGIYDLDDIQKAVSEDVQSEKKGKILIKP</sequence>
<reference evidence="13 14" key="1">
    <citation type="submission" date="2023-08" db="EMBL/GenBank/DDBJ databases">
        <authorList>
            <person name="Kumar R."/>
        </authorList>
    </citation>
    <scope>NUCLEOTIDE SEQUENCE [LARGE SCALE GENOMIC DNA]</scope>
    <source>
        <strain evidence="13 14">LUR13</strain>
    </source>
</reference>
<dbReference type="Gene3D" id="3.40.50.720">
    <property type="entry name" value="NAD(P)-binding Rossmann-like Domain"/>
    <property type="match status" value="1"/>
</dbReference>
<evidence type="ECO:0000313" key="14">
    <source>
        <dbReference type="Proteomes" id="UP001228171"/>
    </source>
</evidence>
<comment type="catalytic activity">
    <reaction evidence="10">
        <text>a 2,3-saturated acyl-[ACP] + NADP(+) = a (2E)-enoyl-[ACP] + NADPH + H(+)</text>
        <dbReference type="Rhea" id="RHEA:22564"/>
        <dbReference type="Rhea" id="RHEA-COMP:9925"/>
        <dbReference type="Rhea" id="RHEA-COMP:9926"/>
        <dbReference type="ChEBI" id="CHEBI:15378"/>
        <dbReference type="ChEBI" id="CHEBI:57783"/>
        <dbReference type="ChEBI" id="CHEBI:58349"/>
        <dbReference type="ChEBI" id="CHEBI:78784"/>
        <dbReference type="ChEBI" id="CHEBI:78785"/>
        <dbReference type="EC" id="1.3.1.104"/>
    </reaction>
</comment>
<evidence type="ECO:0000256" key="11">
    <source>
        <dbReference type="SAM" id="MobiDB-lite"/>
    </source>
</evidence>
<dbReference type="Pfam" id="PF00107">
    <property type="entry name" value="ADH_zinc_N"/>
    <property type="match status" value="1"/>
</dbReference>
<keyword evidence="7" id="KW-0443">Lipid metabolism</keyword>
<dbReference type="InterPro" id="IPR011032">
    <property type="entry name" value="GroES-like_sf"/>
</dbReference>
<feature type="domain" description="Enoyl reductase (ER)" evidence="12">
    <location>
        <begin position="11"/>
        <end position="324"/>
    </location>
</feature>
<evidence type="ECO:0000256" key="2">
    <source>
        <dbReference type="ARBA" id="ARBA00022516"/>
    </source>
</evidence>
<feature type="region of interest" description="Disordered" evidence="11">
    <location>
        <begin position="1"/>
        <end position="28"/>
    </location>
</feature>
<dbReference type="Pfam" id="PF08240">
    <property type="entry name" value="ADH_N"/>
    <property type="match status" value="1"/>
</dbReference>
<comment type="similarity">
    <text evidence="1">Belongs to the zinc-containing alcohol dehydrogenase family. Quinone oxidoreductase subfamily.</text>
</comment>
<dbReference type="PANTHER" id="PTHR43981:SF2">
    <property type="entry name" value="ENOYL-[ACYL-CARRIER-PROTEIN] REDUCTASE, MITOCHONDRIAL"/>
    <property type="match status" value="1"/>
</dbReference>
<keyword evidence="5" id="KW-0809">Transit peptide</keyword>
<dbReference type="CDD" id="cd08292">
    <property type="entry name" value="ETR_like_2"/>
    <property type="match status" value="1"/>
</dbReference>
<dbReference type="EC" id="1.3.1.104" evidence="9"/>
<dbReference type="Proteomes" id="UP001228171">
    <property type="component" value="Unassembled WGS sequence"/>
</dbReference>
<keyword evidence="14" id="KW-1185">Reference proteome</keyword>
<proteinExistence type="inferred from homology"/>
<name>A0ABT9HIS1_9GAMM</name>
<evidence type="ECO:0000256" key="4">
    <source>
        <dbReference type="ARBA" id="ARBA00022857"/>
    </source>
</evidence>